<sequence length="449" mass="51537">MYINTNGADYALKCIKEKSCETITASSGVGKTVTLRRVALQMADEGYDVLLINDPGDIVKFNNPKQKTLFVIDDLCGNYSFNQIDMKIWEPVMEHLEEILQKQMAKIIVACRLQVYQFESLSLFKSCVCNLLSKKLCLSKTEKRINEEILTDEEVDDETLAVIEHTCEACRLDEGTSRLILKDELDSLMQTYIKKEQNIYRKRQEDSDQFIIVVPPKFHQVYMERMINDWSKGIVNEVFCNTNMNIPEFRNRFLCFLNDLDISYQRQLAHTCDVENQDTALLLSCFDGDIPMIQWCLTHDVDCNLYRNDETTPMEIAVQQGHTEIVRMLLDRGVDYNKCTSDGFFLPLMTACSNGSADIVNILLEKGANFNKCHKTGWSPLMMACVYVLLDKGADYHKSSRTEYSAIQLASNKGHTEIVIMLLERGESYMKWSPMTYACKHGNTEIVMN</sequence>
<dbReference type="PROSITE" id="PS50088">
    <property type="entry name" value="ANK_REPEAT"/>
    <property type="match status" value="2"/>
</dbReference>
<dbReference type="Proteomes" id="UP000596742">
    <property type="component" value="Unassembled WGS sequence"/>
</dbReference>
<feature type="domain" description="Novel STAND NTPase 3" evidence="4">
    <location>
        <begin position="2"/>
        <end position="122"/>
    </location>
</feature>
<dbReference type="InterPro" id="IPR051637">
    <property type="entry name" value="Ank_repeat_dom-contain_49"/>
</dbReference>
<dbReference type="InterPro" id="IPR036770">
    <property type="entry name" value="Ankyrin_rpt-contain_sf"/>
</dbReference>
<keyword evidence="6" id="KW-1185">Reference proteome</keyword>
<organism evidence="5 6">
    <name type="scientific">Mytilus galloprovincialis</name>
    <name type="common">Mediterranean mussel</name>
    <dbReference type="NCBI Taxonomy" id="29158"/>
    <lineage>
        <taxon>Eukaryota</taxon>
        <taxon>Metazoa</taxon>
        <taxon>Spiralia</taxon>
        <taxon>Lophotrochozoa</taxon>
        <taxon>Mollusca</taxon>
        <taxon>Bivalvia</taxon>
        <taxon>Autobranchia</taxon>
        <taxon>Pteriomorphia</taxon>
        <taxon>Mytilida</taxon>
        <taxon>Mytiloidea</taxon>
        <taxon>Mytilidae</taxon>
        <taxon>Mytilinae</taxon>
        <taxon>Mytilus</taxon>
    </lineage>
</organism>
<dbReference type="OrthoDB" id="366390at2759"/>
<feature type="repeat" description="ANK" evidence="3">
    <location>
        <begin position="347"/>
        <end position="375"/>
    </location>
</feature>
<dbReference type="CDD" id="cd01983">
    <property type="entry name" value="SIMIBI"/>
    <property type="match status" value="1"/>
</dbReference>
<dbReference type="Gene3D" id="1.25.40.20">
    <property type="entry name" value="Ankyrin repeat-containing domain"/>
    <property type="match status" value="1"/>
</dbReference>
<gene>
    <name evidence="5" type="ORF">MGAL_10B007366</name>
</gene>
<dbReference type="Pfam" id="PF20720">
    <property type="entry name" value="nSTAND3"/>
    <property type="match status" value="1"/>
</dbReference>
<dbReference type="Pfam" id="PF12796">
    <property type="entry name" value="Ank_2"/>
    <property type="match status" value="2"/>
</dbReference>
<evidence type="ECO:0000313" key="6">
    <source>
        <dbReference type="Proteomes" id="UP000596742"/>
    </source>
</evidence>
<evidence type="ECO:0000256" key="2">
    <source>
        <dbReference type="ARBA" id="ARBA00023043"/>
    </source>
</evidence>
<dbReference type="AlphaFoldDB" id="A0A8B6EDB1"/>
<evidence type="ECO:0000256" key="1">
    <source>
        <dbReference type="ARBA" id="ARBA00022737"/>
    </source>
</evidence>
<evidence type="ECO:0000259" key="4">
    <source>
        <dbReference type="Pfam" id="PF20720"/>
    </source>
</evidence>
<accession>A0A8B6EDB1</accession>
<keyword evidence="2 3" id="KW-0040">ANK repeat</keyword>
<protein>
    <recommendedName>
        <fullName evidence="4">Novel STAND NTPase 3 domain-containing protein</fullName>
    </recommendedName>
</protein>
<dbReference type="SMART" id="SM00248">
    <property type="entry name" value="ANK"/>
    <property type="match status" value="5"/>
</dbReference>
<reference evidence="5" key="1">
    <citation type="submission" date="2018-11" db="EMBL/GenBank/DDBJ databases">
        <authorList>
            <person name="Alioto T."/>
            <person name="Alioto T."/>
        </authorList>
    </citation>
    <scope>NUCLEOTIDE SEQUENCE</scope>
</reference>
<proteinExistence type="predicted"/>
<comment type="caution">
    <text evidence="5">The sequence shown here is derived from an EMBL/GenBank/DDBJ whole genome shotgun (WGS) entry which is preliminary data.</text>
</comment>
<dbReference type="SUPFAM" id="SSF48403">
    <property type="entry name" value="Ankyrin repeat"/>
    <property type="match status" value="1"/>
</dbReference>
<evidence type="ECO:0000313" key="5">
    <source>
        <dbReference type="EMBL" id="VDI32359.1"/>
    </source>
</evidence>
<dbReference type="PROSITE" id="PS50297">
    <property type="entry name" value="ANK_REP_REGION"/>
    <property type="match status" value="2"/>
</dbReference>
<dbReference type="InterPro" id="IPR049050">
    <property type="entry name" value="nSTAND3"/>
</dbReference>
<feature type="repeat" description="ANK" evidence="3">
    <location>
        <begin position="309"/>
        <end position="341"/>
    </location>
</feature>
<keyword evidence="1" id="KW-0677">Repeat</keyword>
<dbReference type="PANTHER" id="PTHR24180:SF42">
    <property type="entry name" value="FORK-HEAD DOMAIN-CONTAINING PROTEIN"/>
    <property type="match status" value="1"/>
</dbReference>
<dbReference type="EMBL" id="UYJE01004900">
    <property type="protein sequence ID" value="VDI32359.1"/>
    <property type="molecule type" value="Genomic_DNA"/>
</dbReference>
<evidence type="ECO:0000256" key="3">
    <source>
        <dbReference type="PROSITE-ProRule" id="PRU00023"/>
    </source>
</evidence>
<name>A0A8B6EDB1_MYTGA</name>
<dbReference type="PANTHER" id="PTHR24180">
    <property type="entry name" value="CYCLIN-DEPENDENT KINASE INHIBITOR 2C-RELATED"/>
    <property type="match status" value="1"/>
</dbReference>
<dbReference type="InterPro" id="IPR002110">
    <property type="entry name" value="Ankyrin_rpt"/>
</dbReference>